<keyword evidence="1" id="KW-0812">Transmembrane</keyword>
<keyword evidence="1" id="KW-0472">Membrane</keyword>
<name>A0ABT3G7T2_9BACT</name>
<gene>
    <name evidence="2" type="ORF">OJ996_20155</name>
</gene>
<dbReference type="RefSeq" id="WP_264515474.1">
    <property type="nucleotide sequence ID" value="NZ_JAPDDR010000011.1"/>
</dbReference>
<proteinExistence type="predicted"/>
<protein>
    <submittedName>
        <fullName evidence="2">Uncharacterized protein</fullName>
    </submittedName>
</protein>
<reference evidence="2" key="1">
    <citation type="submission" date="2022-10" db="EMBL/GenBank/DDBJ databases">
        <title>Luteolibacter sp. GHJ8, whole genome shotgun sequencing project.</title>
        <authorList>
            <person name="Zhao G."/>
            <person name="Shen L."/>
        </authorList>
    </citation>
    <scope>NUCLEOTIDE SEQUENCE</scope>
    <source>
        <strain evidence="2">GHJ8</strain>
    </source>
</reference>
<feature type="transmembrane region" description="Helical" evidence="1">
    <location>
        <begin position="21"/>
        <end position="43"/>
    </location>
</feature>
<evidence type="ECO:0000256" key="1">
    <source>
        <dbReference type="SAM" id="Phobius"/>
    </source>
</evidence>
<evidence type="ECO:0000313" key="3">
    <source>
        <dbReference type="Proteomes" id="UP001165653"/>
    </source>
</evidence>
<keyword evidence="3" id="KW-1185">Reference proteome</keyword>
<sequence length="112" mass="12247">MTSAAGVESLPKYLLRSVTEIISALLAIASGCYGLLLTIYLFVMWMNLRLNFLPHATIALLGLIAIAGCFLALHLLLRNSSVARLGWFALVALLTEIFLRSPEFFGVKGLIH</sequence>
<accession>A0ABT3G7T2</accession>
<comment type="caution">
    <text evidence="2">The sequence shown here is derived from an EMBL/GenBank/DDBJ whole genome shotgun (WGS) entry which is preliminary data.</text>
</comment>
<feature type="transmembrane region" description="Helical" evidence="1">
    <location>
        <begin position="55"/>
        <end position="76"/>
    </location>
</feature>
<organism evidence="2 3">
    <name type="scientific">Luteolibacter rhizosphaerae</name>
    <dbReference type="NCBI Taxonomy" id="2989719"/>
    <lineage>
        <taxon>Bacteria</taxon>
        <taxon>Pseudomonadati</taxon>
        <taxon>Verrucomicrobiota</taxon>
        <taxon>Verrucomicrobiia</taxon>
        <taxon>Verrucomicrobiales</taxon>
        <taxon>Verrucomicrobiaceae</taxon>
        <taxon>Luteolibacter</taxon>
    </lineage>
</organism>
<feature type="transmembrane region" description="Helical" evidence="1">
    <location>
        <begin position="82"/>
        <end position="99"/>
    </location>
</feature>
<evidence type="ECO:0000313" key="2">
    <source>
        <dbReference type="EMBL" id="MCW1915912.1"/>
    </source>
</evidence>
<keyword evidence="1" id="KW-1133">Transmembrane helix</keyword>
<dbReference type="EMBL" id="JAPDDR010000011">
    <property type="protein sequence ID" value="MCW1915912.1"/>
    <property type="molecule type" value="Genomic_DNA"/>
</dbReference>
<dbReference type="Proteomes" id="UP001165653">
    <property type="component" value="Unassembled WGS sequence"/>
</dbReference>